<feature type="compositionally biased region" description="Low complexity" evidence="4">
    <location>
        <begin position="331"/>
        <end position="363"/>
    </location>
</feature>
<sequence>MSSDEEDFNDIYGDDKPTTTDEVKKDEEQKKTDSGTSQLDQLAALQALSSSLNKLNNPNSNNSSSNNNSNENSSSSKQDGTANDKKEGSNEETKNEKPLENTASNANANVGSAAPSGLPWEQLQQTMSQFQQPSSQSPPAQQQITQTKEERLKADLSKESCKMFIGGLNWDTTEDNLREYFGKYGTVTDLKIMKDPATGRSRGFGFLSFEKPSSVDEVVKTQHILDGKVIDPKRAIPRDEQDKTGKIFVGGIGPDVRPKEFEEFFSQWGTIIDAQLMLDKDTGQSRGFGFVTYDSADAVDRVCQNKFIDFKDRKIEIKRAEPRHMQQKSSNGGNNNAGGNNSGNSGNMNRRGGNFGNQGDFNQMYQNPMMGGYNPMMNPQAMTDYYQKMQEYYQQMQKQTGMDYTQMYQQQMQQMAMMMPGFAMPPNAMTLNQPQQDSNTAQGSPTPSDSDNNKSNDVQTIGNTSNTESGSPPLNLPNGPKGPSSQYSDDHNSGYGYNRDRGDRDRGDRGDRNDRDYNHRSGGNHRRNGRGGRGGGYNNRRNNGYHPYNR</sequence>
<dbReference type="Gene3D" id="3.30.70.330">
    <property type="match status" value="2"/>
</dbReference>
<dbReference type="PROSITE" id="PS50102">
    <property type="entry name" value="RRM"/>
    <property type="match status" value="2"/>
</dbReference>
<feature type="compositionally biased region" description="Low complexity" evidence="4">
    <location>
        <begin position="48"/>
        <end position="76"/>
    </location>
</feature>
<evidence type="ECO:0000313" key="6">
    <source>
        <dbReference type="EMBL" id="CAI4052512.1"/>
    </source>
</evidence>
<feature type="compositionally biased region" description="Low complexity" evidence="4">
    <location>
        <begin position="103"/>
        <end position="146"/>
    </location>
</feature>
<dbReference type="SMART" id="SM00360">
    <property type="entry name" value="RRM"/>
    <property type="match status" value="2"/>
</dbReference>
<feature type="compositionally biased region" description="Basic and acidic residues" evidence="4">
    <location>
        <begin position="82"/>
        <end position="99"/>
    </location>
</feature>
<dbReference type="InterPro" id="IPR034156">
    <property type="entry name" value="Hrp1_RRM1"/>
</dbReference>
<evidence type="ECO:0000256" key="3">
    <source>
        <dbReference type="PROSITE-ProRule" id="PRU00176"/>
    </source>
</evidence>
<keyword evidence="7" id="KW-1185">Reference proteome</keyword>
<dbReference type="Proteomes" id="UP001162085">
    <property type="component" value="Chromosome 15"/>
</dbReference>
<dbReference type="EMBL" id="OX365942">
    <property type="protein sequence ID" value="CAI4052512.1"/>
    <property type="molecule type" value="Genomic_DNA"/>
</dbReference>
<feature type="compositionally biased region" description="Basic and acidic residues" evidence="4">
    <location>
        <begin position="13"/>
        <end position="33"/>
    </location>
</feature>
<keyword evidence="2 3" id="KW-0694">RNA-binding</keyword>
<protein>
    <recommendedName>
        <fullName evidence="5">RRM domain-containing protein</fullName>
    </recommendedName>
</protein>
<dbReference type="SUPFAM" id="SSF54928">
    <property type="entry name" value="RNA-binding domain, RBD"/>
    <property type="match status" value="2"/>
</dbReference>
<feature type="compositionally biased region" description="Basic and acidic residues" evidence="4">
    <location>
        <begin position="488"/>
        <end position="519"/>
    </location>
</feature>
<feature type="domain" description="RRM" evidence="5">
    <location>
        <begin position="161"/>
        <end position="243"/>
    </location>
</feature>
<feature type="region of interest" description="Disordered" evidence="4">
    <location>
        <begin position="424"/>
        <end position="550"/>
    </location>
</feature>
<dbReference type="PANTHER" id="PTHR48032">
    <property type="entry name" value="RNA-BINDING PROTEIN MUSASHI HOMOLOG RBP6"/>
    <property type="match status" value="1"/>
</dbReference>
<feature type="compositionally biased region" description="Low complexity" evidence="4">
    <location>
        <begin position="538"/>
        <end position="550"/>
    </location>
</feature>
<dbReference type="Pfam" id="PF00076">
    <property type="entry name" value="RRM_1"/>
    <property type="match status" value="2"/>
</dbReference>
<feature type="compositionally biased region" description="Low complexity" evidence="4">
    <location>
        <begin position="469"/>
        <end position="484"/>
    </location>
</feature>
<evidence type="ECO:0000256" key="1">
    <source>
        <dbReference type="ARBA" id="ARBA00022737"/>
    </source>
</evidence>
<dbReference type="InterPro" id="IPR012677">
    <property type="entry name" value="Nucleotide-bd_a/b_plait_sf"/>
</dbReference>
<organism evidence="6 7">
    <name type="scientific">Saccharomyces uvarum</name>
    <name type="common">Yeast</name>
    <name type="synonym">Saccharomyces bayanus var. uvarum</name>
    <dbReference type="NCBI Taxonomy" id="230603"/>
    <lineage>
        <taxon>Eukaryota</taxon>
        <taxon>Fungi</taxon>
        <taxon>Dikarya</taxon>
        <taxon>Ascomycota</taxon>
        <taxon>Saccharomycotina</taxon>
        <taxon>Saccharomycetes</taxon>
        <taxon>Saccharomycetales</taxon>
        <taxon>Saccharomycetaceae</taxon>
        <taxon>Saccharomyces</taxon>
    </lineage>
</organism>
<accession>A0ABN8WPX3</accession>
<evidence type="ECO:0000259" key="5">
    <source>
        <dbReference type="PROSITE" id="PS50102"/>
    </source>
</evidence>
<evidence type="ECO:0000256" key="4">
    <source>
        <dbReference type="SAM" id="MobiDB-lite"/>
    </source>
</evidence>
<name>A0ABN8WPX3_SACUV</name>
<evidence type="ECO:0000313" key="7">
    <source>
        <dbReference type="Proteomes" id="UP001162085"/>
    </source>
</evidence>
<dbReference type="PANTHER" id="PTHR48032:SF6">
    <property type="entry name" value="RNA-BINDING (RRM_RBD_RNP MOTIFS) FAMILY PROTEIN"/>
    <property type="match status" value="1"/>
</dbReference>
<feature type="region of interest" description="Disordered" evidence="4">
    <location>
        <begin position="318"/>
        <end position="363"/>
    </location>
</feature>
<evidence type="ECO:0000256" key="2">
    <source>
        <dbReference type="ARBA" id="ARBA00022884"/>
    </source>
</evidence>
<keyword evidence="1" id="KW-0677">Repeat</keyword>
<dbReference type="CDD" id="cd12577">
    <property type="entry name" value="RRM1_Hrp1p"/>
    <property type="match status" value="1"/>
</dbReference>
<reference evidence="6" key="1">
    <citation type="submission" date="2022-10" db="EMBL/GenBank/DDBJ databases">
        <authorList>
            <person name="Byrne P K."/>
        </authorList>
    </citation>
    <scope>NUCLEOTIDE SEQUENCE</scope>
    <source>
        <strain evidence="6">ZP964</strain>
    </source>
</reference>
<proteinExistence type="predicted"/>
<dbReference type="CDD" id="cd12330">
    <property type="entry name" value="RRM2_Hrp1p"/>
    <property type="match status" value="1"/>
</dbReference>
<gene>
    <name evidence="6" type="primary">SUVZ15G0340</name>
    <name evidence="6" type="ORF">SUVZ_15G0340</name>
</gene>
<feature type="compositionally biased region" description="Polar residues" evidence="4">
    <location>
        <begin position="429"/>
        <end position="468"/>
    </location>
</feature>
<dbReference type="InterPro" id="IPR000504">
    <property type="entry name" value="RRM_dom"/>
</dbReference>
<feature type="domain" description="RRM" evidence="5">
    <location>
        <begin position="245"/>
        <end position="322"/>
    </location>
</feature>
<feature type="region of interest" description="Disordered" evidence="4">
    <location>
        <begin position="1"/>
        <end position="151"/>
    </location>
</feature>
<dbReference type="InterPro" id="IPR035979">
    <property type="entry name" value="RBD_domain_sf"/>
</dbReference>